<accession>A0A818YCP4</accession>
<gene>
    <name evidence="2" type="ORF">FNK824_LOCUS12313</name>
</gene>
<evidence type="ECO:0000313" key="3">
    <source>
        <dbReference type="Proteomes" id="UP000663874"/>
    </source>
</evidence>
<dbReference type="Gene3D" id="1.25.40.10">
    <property type="entry name" value="Tetratricopeptide repeat domain"/>
    <property type="match status" value="1"/>
</dbReference>
<protein>
    <recommendedName>
        <fullName evidence="4">Tetratricopeptide repeat protein</fullName>
    </recommendedName>
</protein>
<dbReference type="PROSITE" id="PS50005">
    <property type="entry name" value="TPR"/>
    <property type="match status" value="1"/>
</dbReference>
<organism evidence="2 3">
    <name type="scientific">Rotaria sordida</name>
    <dbReference type="NCBI Taxonomy" id="392033"/>
    <lineage>
        <taxon>Eukaryota</taxon>
        <taxon>Metazoa</taxon>
        <taxon>Spiralia</taxon>
        <taxon>Gnathifera</taxon>
        <taxon>Rotifera</taxon>
        <taxon>Eurotatoria</taxon>
        <taxon>Bdelloidea</taxon>
        <taxon>Philodinida</taxon>
        <taxon>Philodinidae</taxon>
        <taxon>Rotaria</taxon>
    </lineage>
</organism>
<dbReference type="AlphaFoldDB" id="A0A818YCP4"/>
<dbReference type="InterPro" id="IPR019734">
    <property type="entry name" value="TPR_rpt"/>
</dbReference>
<comment type="caution">
    <text evidence="2">The sequence shown here is derived from an EMBL/GenBank/DDBJ whole genome shotgun (WGS) entry which is preliminary data.</text>
</comment>
<dbReference type="EMBL" id="CAJOBE010001532">
    <property type="protein sequence ID" value="CAF3752249.1"/>
    <property type="molecule type" value="Genomic_DNA"/>
</dbReference>
<keyword evidence="1" id="KW-0802">TPR repeat</keyword>
<sequence length="215" mass="24787">MGCCKSSLYINTLRSHRSNSTRISSSFTQTEMIQLGTILSNIPDHYQEAIINLPARKLLNFYQYHLMALYYGLQREWLLAIVCEQYAIKGLQALMPTEKDHYIFFNFYSVLSACFLALGEIETAIKGLHITLDILLKHTPMDYKTISNHYYHLGNAYRTIQNWEAALQSLTQAIEIAQLSNDLDQEYIHNLETNFQLIKKQVANNILCNLILSKA</sequence>
<feature type="repeat" description="TPR" evidence="1">
    <location>
        <begin position="147"/>
        <end position="180"/>
    </location>
</feature>
<evidence type="ECO:0000313" key="2">
    <source>
        <dbReference type="EMBL" id="CAF3752249.1"/>
    </source>
</evidence>
<reference evidence="2" key="1">
    <citation type="submission" date="2021-02" db="EMBL/GenBank/DDBJ databases">
        <authorList>
            <person name="Nowell W R."/>
        </authorList>
    </citation>
    <scope>NUCLEOTIDE SEQUENCE</scope>
</reference>
<dbReference type="Proteomes" id="UP000663874">
    <property type="component" value="Unassembled WGS sequence"/>
</dbReference>
<dbReference type="InterPro" id="IPR011990">
    <property type="entry name" value="TPR-like_helical_dom_sf"/>
</dbReference>
<evidence type="ECO:0000256" key="1">
    <source>
        <dbReference type="PROSITE-ProRule" id="PRU00339"/>
    </source>
</evidence>
<evidence type="ECO:0008006" key="4">
    <source>
        <dbReference type="Google" id="ProtNLM"/>
    </source>
</evidence>
<dbReference type="SUPFAM" id="SSF48452">
    <property type="entry name" value="TPR-like"/>
    <property type="match status" value="1"/>
</dbReference>
<name>A0A818YCP4_9BILA</name>
<proteinExistence type="predicted"/>